<protein>
    <recommendedName>
        <fullName evidence="3">Circularly permuted type 2 ATP-grasp protein</fullName>
    </recommendedName>
</protein>
<dbReference type="EMBL" id="JACCCV010000001">
    <property type="protein sequence ID" value="NYF51872.1"/>
    <property type="molecule type" value="Genomic_DNA"/>
</dbReference>
<proteinExistence type="predicted"/>
<gene>
    <name evidence="1" type="ORF">HDF12_002237</name>
</gene>
<sequence>MLQPYRDRFNAQFTSSKYEELLAHLNRRTRTSVDFRVAETPCFLPNSLMEEFSQTGAQLTHQLLDNPAYLLASEQCVPAQYRMPNENPQPNFMTVDFGLVRNSDGTLSPKLVELQAFPSIFGYQDILCRQYIETYNLDPTFSWHLGGLNEQTYWQLLSKVILNNHAPENVILLEIDPDHQKTLPDFHIYEDKLGIATVDITTLIKRGNRLFYHRDGREIPIHRIYNRAIVDELERNNIKLPFDYRDELDVEWAGHPNWYFRISKFSLPYLDHPSVPKAVFLDEWYARPSLSGLPEDREKLLLKPLYSFAGKGIQFAPTDDDLNAIPPDQRHLYLLQQRVSFEPVIVTPHGLTQAEIRIMYLWPDGEALQPAIALVRLGRGLMMGVDHNRNQLWVGGSAALCPLG</sequence>
<evidence type="ECO:0000313" key="1">
    <source>
        <dbReference type="EMBL" id="NYF51872.1"/>
    </source>
</evidence>
<reference evidence="1 2" key="1">
    <citation type="submission" date="2020-07" db="EMBL/GenBank/DDBJ databases">
        <title>Genomic Encyclopedia of Type Strains, Phase IV (KMG-V): Genome sequencing to study the core and pangenomes of soil and plant-associated prokaryotes.</title>
        <authorList>
            <person name="Whitman W."/>
        </authorList>
    </citation>
    <scope>NUCLEOTIDE SEQUENCE [LARGE SCALE GENOMIC DNA]</scope>
    <source>
        <strain evidence="1 2">M8UP30</strain>
    </source>
</reference>
<dbReference type="Proteomes" id="UP000534186">
    <property type="component" value="Unassembled WGS sequence"/>
</dbReference>
<organism evidence="1 2">
    <name type="scientific">Tunturiibacter lichenicola</name>
    <dbReference type="NCBI Taxonomy" id="2051959"/>
    <lineage>
        <taxon>Bacteria</taxon>
        <taxon>Pseudomonadati</taxon>
        <taxon>Acidobacteriota</taxon>
        <taxon>Terriglobia</taxon>
        <taxon>Terriglobales</taxon>
        <taxon>Acidobacteriaceae</taxon>
        <taxon>Tunturiibacter</taxon>
    </lineage>
</organism>
<accession>A0A7Y9NME6</accession>
<evidence type="ECO:0008006" key="3">
    <source>
        <dbReference type="Google" id="ProtNLM"/>
    </source>
</evidence>
<dbReference type="AlphaFoldDB" id="A0A7Y9NME6"/>
<evidence type="ECO:0000313" key="2">
    <source>
        <dbReference type="Proteomes" id="UP000534186"/>
    </source>
</evidence>
<name>A0A7Y9NME6_9BACT</name>
<comment type="caution">
    <text evidence="1">The sequence shown here is derived from an EMBL/GenBank/DDBJ whole genome shotgun (WGS) entry which is preliminary data.</text>
</comment>